<dbReference type="EMBL" id="JARKIB010000025">
    <property type="protein sequence ID" value="KAJ7765622.1"/>
    <property type="molecule type" value="Genomic_DNA"/>
</dbReference>
<reference evidence="1" key="1">
    <citation type="submission" date="2023-03" db="EMBL/GenBank/DDBJ databases">
        <title>Massive genome expansion in bonnet fungi (Mycena s.s.) driven by repeated elements and novel gene families across ecological guilds.</title>
        <authorList>
            <consortium name="Lawrence Berkeley National Laboratory"/>
            <person name="Harder C.B."/>
            <person name="Miyauchi S."/>
            <person name="Viragh M."/>
            <person name="Kuo A."/>
            <person name="Thoen E."/>
            <person name="Andreopoulos B."/>
            <person name="Lu D."/>
            <person name="Skrede I."/>
            <person name="Drula E."/>
            <person name="Henrissat B."/>
            <person name="Morin E."/>
            <person name="Kohler A."/>
            <person name="Barry K."/>
            <person name="LaButti K."/>
            <person name="Morin E."/>
            <person name="Salamov A."/>
            <person name="Lipzen A."/>
            <person name="Mereny Z."/>
            <person name="Hegedus B."/>
            <person name="Baldrian P."/>
            <person name="Stursova M."/>
            <person name="Weitz H."/>
            <person name="Taylor A."/>
            <person name="Grigoriev I.V."/>
            <person name="Nagy L.G."/>
            <person name="Martin F."/>
            <person name="Kauserud H."/>
        </authorList>
    </citation>
    <scope>NUCLEOTIDE SEQUENCE</scope>
    <source>
        <strain evidence="1">CBHHK182m</strain>
    </source>
</reference>
<evidence type="ECO:0000313" key="1">
    <source>
        <dbReference type="EMBL" id="KAJ7765622.1"/>
    </source>
</evidence>
<accession>A0AAD7NLU1</accession>
<keyword evidence="2" id="KW-1185">Reference proteome</keyword>
<evidence type="ECO:0008006" key="3">
    <source>
        <dbReference type="Google" id="ProtNLM"/>
    </source>
</evidence>
<gene>
    <name evidence="1" type="ORF">B0H16DRAFT_1523676</name>
</gene>
<proteinExistence type="predicted"/>
<dbReference type="Proteomes" id="UP001215598">
    <property type="component" value="Unassembled WGS sequence"/>
</dbReference>
<name>A0AAD7NLU1_9AGAR</name>
<dbReference type="AlphaFoldDB" id="A0AAD7NLU1"/>
<comment type="caution">
    <text evidence="1">The sequence shown here is derived from an EMBL/GenBank/DDBJ whole genome shotgun (WGS) entry which is preliminary data.</text>
</comment>
<protein>
    <recommendedName>
        <fullName evidence="3">BTB domain-containing protein</fullName>
    </recommendedName>
</protein>
<organism evidence="1 2">
    <name type="scientific">Mycena metata</name>
    <dbReference type="NCBI Taxonomy" id="1033252"/>
    <lineage>
        <taxon>Eukaryota</taxon>
        <taxon>Fungi</taxon>
        <taxon>Dikarya</taxon>
        <taxon>Basidiomycota</taxon>
        <taxon>Agaricomycotina</taxon>
        <taxon>Agaricomycetes</taxon>
        <taxon>Agaricomycetidae</taxon>
        <taxon>Agaricales</taxon>
        <taxon>Marasmiineae</taxon>
        <taxon>Mycenaceae</taxon>
        <taxon>Mycena</taxon>
    </lineage>
</organism>
<dbReference type="InterPro" id="IPR011333">
    <property type="entry name" value="SKP1/BTB/POZ_sf"/>
</dbReference>
<dbReference type="Gene3D" id="3.30.710.10">
    <property type="entry name" value="Potassium Channel Kv1.1, Chain A"/>
    <property type="match status" value="1"/>
</dbReference>
<evidence type="ECO:0000313" key="2">
    <source>
        <dbReference type="Proteomes" id="UP001215598"/>
    </source>
</evidence>
<sequence>MDIDKTLTRVDELWFFDGGLVVQAEQSLYRVSGGILAARSPVFKDMLSLTQPPDAETIDGCPVVRLPDRAVDVTCFFRAIFDSSFFEPHPRLVHLHHVFSILHLSNKYSIDYLLRRALTHLASVYPTTLSGYYEDGRLSSLSGPADDDILASNVATIQVAREVNALWILPSAFYHLASTDGAVVDRILQCVVYGNRPAKLSDEDRILFLKSSMQIYRELIFALRFLNSPHVIPGCTGTKCTSERSRLFVNYCTALAYLGACDRLELFHPWKNLLDGCCQVCIAHSKTAVENDRQAFWDKLPEICGLPSWEVLEKMKEEALKE</sequence>